<dbReference type="EMBL" id="CM031810">
    <property type="protein sequence ID" value="KAG6663778.1"/>
    <property type="molecule type" value="Genomic_DNA"/>
</dbReference>
<keyword evidence="2" id="KW-0812">Transmembrane</keyword>
<protein>
    <submittedName>
        <fullName evidence="3">Uncharacterized protein</fullName>
    </submittedName>
</protein>
<feature type="compositionally biased region" description="Polar residues" evidence="1">
    <location>
        <begin position="131"/>
        <end position="149"/>
    </location>
</feature>
<evidence type="ECO:0000313" key="3">
    <source>
        <dbReference type="EMBL" id="KAG6663778.1"/>
    </source>
</evidence>
<dbReference type="PANTHER" id="PTHR34964:SF14">
    <property type="entry name" value="MEMBRANE LIPOPROTEIN"/>
    <property type="match status" value="1"/>
</dbReference>
<feature type="transmembrane region" description="Helical" evidence="2">
    <location>
        <begin position="50"/>
        <end position="74"/>
    </location>
</feature>
<keyword evidence="2" id="KW-1133">Transmembrane helix</keyword>
<organism evidence="3 4">
    <name type="scientific">Carya illinoinensis</name>
    <name type="common">Pecan</name>
    <dbReference type="NCBI Taxonomy" id="32201"/>
    <lineage>
        <taxon>Eukaryota</taxon>
        <taxon>Viridiplantae</taxon>
        <taxon>Streptophyta</taxon>
        <taxon>Embryophyta</taxon>
        <taxon>Tracheophyta</taxon>
        <taxon>Spermatophyta</taxon>
        <taxon>Magnoliopsida</taxon>
        <taxon>eudicotyledons</taxon>
        <taxon>Gunneridae</taxon>
        <taxon>Pentapetalae</taxon>
        <taxon>rosids</taxon>
        <taxon>fabids</taxon>
        <taxon>Fagales</taxon>
        <taxon>Juglandaceae</taxon>
        <taxon>Carya</taxon>
    </lineage>
</organism>
<reference evidence="3" key="1">
    <citation type="submission" date="2020-12" db="EMBL/GenBank/DDBJ databases">
        <title>WGS assembly of Carya illinoinensis cv. Pawnee.</title>
        <authorList>
            <person name="Platts A."/>
            <person name="Shu S."/>
            <person name="Wright S."/>
            <person name="Barry K."/>
            <person name="Edger P."/>
            <person name="Pires J.C."/>
            <person name="Schmutz J."/>
        </authorList>
    </citation>
    <scope>NUCLEOTIDE SEQUENCE</scope>
    <source>
        <tissue evidence="3">Leaf</tissue>
    </source>
</reference>
<evidence type="ECO:0000256" key="2">
    <source>
        <dbReference type="SAM" id="Phobius"/>
    </source>
</evidence>
<feature type="transmembrane region" description="Helical" evidence="2">
    <location>
        <begin position="80"/>
        <end position="104"/>
    </location>
</feature>
<gene>
    <name evidence="3" type="ORF">CIPAW_02G046500</name>
</gene>
<sequence>MVSNLEFVTLDSTTFPCTTIGGYLTTRKTRERLSSSSLSSMEERKGDARIYVISFMFFACIVTGGSLLFLYIFVPQTDSASWYPIVGMILVGIPWAFWLFTYLYRCIKPSTDAQLNEQDSSRAPTPPLGGATNTENSRSLESPINSPCSGGQRRVHFGAVVVLGNEDNSAHDTGRDVSESNRATELQGVTDEAKKLPVNGSGESEMPLTMSVPC</sequence>
<dbReference type="Proteomes" id="UP000811609">
    <property type="component" value="Chromosome 2"/>
</dbReference>
<feature type="region of interest" description="Disordered" evidence="1">
    <location>
        <begin position="114"/>
        <end position="151"/>
    </location>
</feature>
<keyword evidence="4" id="KW-1185">Reference proteome</keyword>
<proteinExistence type="predicted"/>
<accession>A0A8T1R9J3</accession>
<comment type="caution">
    <text evidence="3">The sequence shown here is derived from an EMBL/GenBank/DDBJ whole genome shotgun (WGS) entry which is preliminary data.</text>
</comment>
<feature type="region of interest" description="Disordered" evidence="1">
    <location>
        <begin position="195"/>
        <end position="214"/>
    </location>
</feature>
<evidence type="ECO:0000256" key="1">
    <source>
        <dbReference type="SAM" id="MobiDB-lite"/>
    </source>
</evidence>
<keyword evidence="2" id="KW-0472">Membrane</keyword>
<feature type="compositionally biased region" description="Polar residues" evidence="1">
    <location>
        <begin position="114"/>
        <end position="123"/>
    </location>
</feature>
<evidence type="ECO:0000313" key="4">
    <source>
        <dbReference type="Proteomes" id="UP000811609"/>
    </source>
</evidence>
<dbReference type="AlphaFoldDB" id="A0A8T1R9J3"/>
<name>A0A8T1R9J3_CARIL</name>
<dbReference type="PANTHER" id="PTHR34964">
    <property type="entry name" value="MEMBRANE LIPOPROTEIN-RELATED"/>
    <property type="match status" value="1"/>
</dbReference>